<accession>A0A556P9Z3</accession>
<organism evidence="1 2">
    <name type="scientific">Allobacillus salarius</name>
    <dbReference type="NCBI Taxonomy" id="1955272"/>
    <lineage>
        <taxon>Bacteria</taxon>
        <taxon>Bacillati</taxon>
        <taxon>Bacillota</taxon>
        <taxon>Bacilli</taxon>
        <taxon>Bacillales</taxon>
        <taxon>Bacillaceae</taxon>
        <taxon>Allobacillus</taxon>
    </lineage>
</organism>
<protein>
    <recommendedName>
        <fullName evidence="3">DUF2188 domain-containing protein</fullName>
    </recommendedName>
</protein>
<name>A0A556P9Z3_9BACI</name>
<dbReference type="Proteomes" id="UP000316425">
    <property type="component" value="Unassembled WGS sequence"/>
</dbReference>
<evidence type="ECO:0000313" key="1">
    <source>
        <dbReference type="EMBL" id="TSJ61217.1"/>
    </source>
</evidence>
<evidence type="ECO:0008006" key="3">
    <source>
        <dbReference type="Google" id="ProtNLM"/>
    </source>
</evidence>
<evidence type="ECO:0000313" key="2">
    <source>
        <dbReference type="Proteomes" id="UP000316425"/>
    </source>
</evidence>
<dbReference type="RefSeq" id="WP_144089441.1">
    <property type="nucleotide sequence ID" value="NZ_VMHE01000027.1"/>
</dbReference>
<reference evidence="1 2" key="1">
    <citation type="submission" date="2019-07" db="EMBL/GenBank/DDBJ databases">
        <title>Allobacillus sp. nov. SKP isolated from shrimp paste of Euphausiacea.</title>
        <authorList>
            <person name="Kanchanasin P."/>
            <person name="Tanasupawat S."/>
            <person name="Shi W."/>
            <person name="Wu L."/>
            <person name="Ma J."/>
        </authorList>
    </citation>
    <scope>NUCLEOTIDE SEQUENCE [LARGE SCALE GENOMIC DNA]</scope>
    <source>
        <strain evidence="1 2">SKP4-8</strain>
    </source>
</reference>
<dbReference type="EMBL" id="VMHE01000027">
    <property type="protein sequence ID" value="TSJ61217.1"/>
    <property type="molecule type" value="Genomic_DNA"/>
</dbReference>
<keyword evidence="2" id="KW-1185">Reference proteome</keyword>
<comment type="caution">
    <text evidence="1">The sequence shown here is derived from an EMBL/GenBank/DDBJ whole genome shotgun (WGS) entry which is preliminary data.</text>
</comment>
<proteinExistence type="predicted"/>
<sequence length="65" mass="7520">MYIIARNDNGKTEYLKDSSSTSNKTFDDFSAAENFAKKLNTHTQANKKWYVLELEDKQEDEATPK</sequence>
<dbReference type="AlphaFoldDB" id="A0A556P9Z3"/>
<dbReference type="OrthoDB" id="2927661at2"/>
<gene>
    <name evidence="1" type="ORF">FPQ13_11315</name>
</gene>